<protein>
    <submittedName>
        <fullName evidence="1">Uncharacterized protein</fullName>
    </submittedName>
</protein>
<reference evidence="1" key="1">
    <citation type="submission" date="2016-10" db="EMBL/GenBank/DDBJ databases">
        <title>Sequence of Gallionella enrichment culture.</title>
        <authorList>
            <person name="Poehlein A."/>
            <person name="Muehling M."/>
            <person name="Daniel R."/>
        </authorList>
    </citation>
    <scope>NUCLEOTIDE SEQUENCE</scope>
</reference>
<evidence type="ECO:0000313" key="1">
    <source>
        <dbReference type="EMBL" id="OIQ91124.1"/>
    </source>
</evidence>
<dbReference type="InterPro" id="IPR027417">
    <property type="entry name" value="P-loop_NTPase"/>
</dbReference>
<name>A0A1J5RG86_9ZZZZ</name>
<comment type="caution">
    <text evidence="1">The sequence shown here is derived from an EMBL/GenBank/DDBJ whole genome shotgun (WGS) entry which is preliminary data.</text>
</comment>
<dbReference type="AlphaFoldDB" id="A0A1J5RG86"/>
<accession>A0A1J5RG86</accession>
<organism evidence="1">
    <name type="scientific">mine drainage metagenome</name>
    <dbReference type="NCBI Taxonomy" id="410659"/>
    <lineage>
        <taxon>unclassified sequences</taxon>
        <taxon>metagenomes</taxon>
        <taxon>ecological metagenomes</taxon>
    </lineage>
</organism>
<proteinExistence type="predicted"/>
<gene>
    <name evidence="1" type="ORF">GALL_269770</name>
</gene>
<dbReference type="SUPFAM" id="SSF52540">
    <property type="entry name" value="P-loop containing nucleoside triphosphate hydrolases"/>
    <property type="match status" value="1"/>
</dbReference>
<dbReference type="EMBL" id="MLJW01000269">
    <property type="protein sequence ID" value="OIQ91124.1"/>
    <property type="molecule type" value="Genomic_DNA"/>
</dbReference>
<sequence length="630" mass="70065">MPLLPPMVTDSYIPPASRWIKFLRSYGPTPNNLSLFDEYVSGALSRTKVQPIKLSSPQLADMKSRILSGDSGSILIAGTAGDGKTYHCRSLWKSIGGSDSEWSSPSTIKEIKLTDGRMIIFVKDLSELTDEQSDRILELLENSVLNTENTTFLVIASNHGQILERMRDYGIRQNRIHPLRKPIQDTFLLSADAPKGLSIYDLSKAGQRKSLEEILSAIAGHPEWENCTTCKLQSEKLICPIFENRNRILGKNDEGGFSKRLGDLVEVAKFNGWHLPIRDLLALVTNIILGHSEAREGLMGCSDVARIQNKGSIELGSLYGNVFGANLPRRRAIGLPVFRALASFGVGEETTNGSDGLLVYGKDDSKLSEAFSRLISSDQVYGATPNYLSSQLRYLEGEEDARLDAGSEEFLDRLTSQRRRLFFTLPEKETNYTFWSMTAFKFAGYYLKLAEALETRNQIDENVRTMLVKGLNRVMSGLLLDNNDRIFIASSGGFTQSKVSVLCDTETPSRRSGNGGLAIKQNPQTKRPTLDIVLSHNTQDPVSFDLSPVRFEFLCRVAEGSLPGSFSNECLEDMLAFKAKLLRKAEILRSVIVPNEEELNSSENLLTLNFIEIEQNGHGFSRPVIIRMGV</sequence>